<dbReference type="InParanoid" id="A0A2P5HYP0"/>
<dbReference type="InterPro" id="IPR008928">
    <property type="entry name" value="6-hairpin_glycosidase_sf"/>
</dbReference>
<dbReference type="GO" id="GO:0003824">
    <property type="term" value="F:catalytic activity"/>
    <property type="evidence" value="ECO:0007669"/>
    <property type="project" value="UniProtKB-ARBA"/>
</dbReference>
<dbReference type="InterPro" id="IPR012341">
    <property type="entry name" value="6hp_glycosidase-like_sf"/>
</dbReference>
<dbReference type="Gene3D" id="1.50.10.10">
    <property type="match status" value="1"/>
</dbReference>
<comment type="caution">
    <text evidence="1">The sequence shown here is derived from an EMBL/GenBank/DDBJ whole genome shotgun (WGS) entry which is preliminary data.</text>
</comment>
<dbReference type="Pfam" id="PF06824">
    <property type="entry name" value="Glyco_hydro_125"/>
    <property type="match status" value="1"/>
</dbReference>
<evidence type="ECO:0000313" key="2">
    <source>
        <dbReference type="Proteomes" id="UP000094444"/>
    </source>
</evidence>
<dbReference type="AlphaFoldDB" id="A0A2P5HYP0"/>
<keyword evidence="2" id="KW-1185">Reference proteome</keyword>
<dbReference type="STRING" id="158607.A0A2P5HYP0"/>
<organism evidence="1 2">
    <name type="scientific">Diaporthe helianthi</name>
    <dbReference type="NCBI Taxonomy" id="158607"/>
    <lineage>
        <taxon>Eukaryota</taxon>
        <taxon>Fungi</taxon>
        <taxon>Dikarya</taxon>
        <taxon>Ascomycota</taxon>
        <taxon>Pezizomycotina</taxon>
        <taxon>Sordariomycetes</taxon>
        <taxon>Sordariomycetidae</taxon>
        <taxon>Diaporthales</taxon>
        <taxon>Diaporthaceae</taxon>
        <taxon>Diaporthe</taxon>
    </lineage>
</organism>
<reference evidence="1" key="1">
    <citation type="submission" date="2017-09" db="EMBL/GenBank/DDBJ databases">
        <title>Polyketide synthases of a Diaporthe helianthi virulent isolate.</title>
        <authorList>
            <person name="Baroncelli R."/>
        </authorList>
    </citation>
    <scope>NUCLEOTIDE SEQUENCE [LARGE SCALE GENOMIC DNA]</scope>
    <source>
        <strain evidence="1">7/96</strain>
    </source>
</reference>
<accession>A0A2P5HYP0</accession>
<evidence type="ECO:0000313" key="1">
    <source>
        <dbReference type="EMBL" id="POS75374.1"/>
    </source>
</evidence>
<dbReference type="PANTHER" id="PTHR31047">
    <property type="entry name" value="MEIOTICALLY UP-REGULATED GENE 157 PROTEIN"/>
    <property type="match status" value="1"/>
</dbReference>
<name>A0A2P5HYP0_DIAHE</name>
<dbReference type="OrthoDB" id="7771656at2759"/>
<dbReference type="InterPro" id="IPR008313">
    <property type="entry name" value="GH125"/>
</dbReference>
<proteinExistence type="predicted"/>
<dbReference type="SUPFAM" id="SSF48208">
    <property type="entry name" value="Six-hairpin glycosidases"/>
    <property type="match status" value="1"/>
</dbReference>
<gene>
    <name evidence="1" type="ORF">DHEL01_v206226</name>
</gene>
<dbReference type="GO" id="GO:0005975">
    <property type="term" value="P:carbohydrate metabolic process"/>
    <property type="evidence" value="ECO:0007669"/>
    <property type="project" value="InterPro"/>
</dbReference>
<dbReference type="EMBL" id="MAVT02000495">
    <property type="protein sequence ID" value="POS75374.1"/>
    <property type="molecule type" value="Genomic_DNA"/>
</dbReference>
<dbReference type="PANTHER" id="PTHR31047:SF2">
    <property type="entry name" value="DUF1237 DOMAIN-CONTAINING PROTEIN"/>
    <property type="match status" value="1"/>
</dbReference>
<dbReference type="Proteomes" id="UP000094444">
    <property type="component" value="Unassembled WGS sequence"/>
</dbReference>
<protein>
    <submittedName>
        <fullName evidence="1">Uncharacterized protein</fullName>
    </submittedName>
</protein>
<sequence>MTAFDDETGLVGPKGKGGVEDEVAEQLGMVLNSTSGMGVVHESVNSWNGNSFTRAWFGWANGLMGELIMRIEEWERKANKLDGDGLLGRSWQ</sequence>